<comment type="caution">
    <text evidence="1">The sequence shown here is derived from an EMBL/GenBank/DDBJ whole genome shotgun (WGS) entry which is preliminary data.</text>
</comment>
<evidence type="ECO:0000313" key="2">
    <source>
        <dbReference type="Proteomes" id="UP000593572"/>
    </source>
</evidence>
<sequence length="311" mass="35408">CAVIPFLCGSKSVPNRPQRRRCPDDALPPERTYPLFYFVYWICVRGLCEGDVRDMRDCCTFVRGDSCCGTKAGKKATARNSILVKVGLVMDAYLTRLSLEDREEEGWDVIGEDSGYGLASYKLCLVRMHNISNGLMSKVLAKQFGNFISQLIEYDMEANIRNFQNHMRIRDASIRVLSRKVVSNHSRWLREYIEIKGMNFVSSNLGNKFSNELDLEDQIVNQISTNLGLNMGGTNGLGINGGKLIDFESEDCSMRINKGKKKEFHSHFINVDITNDANGKKLRLTGFYGALDERFRRESWNLLRQLGKNML</sequence>
<dbReference type="AlphaFoldDB" id="A0A7J8LW39"/>
<feature type="non-terminal residue" evidence="1">
    <location>
        <position position="311"/>
    </location>
</feature>
<name>A0A7J8LW39_9ROSI</name>
<evidence type="ECO:0000313" key="1">
    <source>
        <dbReference type="EMBL" id="MBA0556522.1"/>
    </source>
</evidence>
<reference evidence="1 2" key="1">
    <citation type="journal article" date="2019" name="Genome Biol. Evol.">
        <title>Insights into the evolution of the New World diploid cottons (Gossypium, subgenus Houzingenia) based on genome sequencing.</title>
        <authorList>
            <person name="Grover C.E."/>
            <person name="Arick M.A. 2nd"/>
            <person name="Thrash A."/>
            <person name="Conover J.L."/>
            <person name="Sanders W.S."/>
            <person name="Peterson D.G."/>
            <person name="Frelichowski J.E."/>
            <person name="Scheffler J.A."/>
            <person name="Scheffler B.E."/>
            <person name="Wendel J.F."/>
        </authorList>
    </citation>
    <scope>NUCLEOTIDE SEQUENCE [LARGE SCALE GENOMIC DNA]</scope>
    <source>
        <strain evidence="1">157</strain>
        <tissue evidence="1">Leaf</tissue>
    </source>
</reference>
<feature type="non-terminal residue" evidence="1">
    <location>
        <position position="1"/>
    </location>
</feature>
<gene>
    <name evidence="1" type="ORF">Golob_026612</name>
</gene>
<protein>
    <submittedName>
        <fullName evidence="1">Uncharacterized protein</fullName>
    </submittedName>
</protein>
<accession>A0A7J8LW39</accession>
<dbReference type="Proteomes" id="UP000593572">
    <property type="component" value="Unassembled WGS sequence"/>
</dbReference>
<organism evidence="1 2">
    <name type="scientific">Gossypium lobatum</name>
    <dbReference type="NCBI Taxonomy" id="34289"/>
    <lineage>
        <taxon>Eukaryota</taxon>
        <taxon>Viridiplantae</taxon>
        <taxon>Streptophyta</taxon>
        <taxon>Embryophyta</taxon>
        <taxon>Tracheophyta</taxon>
        <taxon>Spermatophyta</taxon>
        <taxon>Magnoliopsida</taxon>
        <taxon>eudicotyledons</taxon>
        <taxon>Gunneridae</taxon>
        <taxon>Pentapetalae</taxon>
        <taxon>rosids</taxon>
        <taxon>malvids</taxon>
        <taxon>Malvales</taxon>
        <taxon>Malvaceae</taxon>
        <taxon>Malvoideae</taxon>
        <taxon>Gossypium</taxon>
    </lineage>
</organism>
<keyword evidence="2" id="KW-1185">Reference proteome</keyword>
<dbReference type="EMBL" id="JABEZX010000005">
    <property type="protein sequence ID" value="MBA0556522.1"/>
    <property type="molecule type" value="Genomic_DNA"/>
</dbReference>
<proteinExistence type="predicted"/>